<comment type="cofactor">
    <cofactor evidence="1">
        <name>Zn(2+)</name>
        <dbReference type="ChEBI" id="CHEBI:29105"/>
    </cofactor>
</comment>
<protein>
    <recommendedName>
        <fullName evidence="5">Peptidase M14 domain-containing protein</fullName>
    </recommendedName>
</protein>
<keyword evidence="7" id="KW-1185">Reference proteome</keyword>
<evidence type="ECO:0000256" key="2">
    <source>
        <dbReference type="ARBA" id="ARBA00005988"/>
    </source>
</evidence>
<proteinExistence type="inferred from homology"/>
<organism evidence="6 7">
    <name type="scientific">Opisthorchis felineus</name>
    <dbReference type="NCBI Taxonomy" id="147828"/>
    <lineage>
        <taxon>Eukaryota</taxon>
        <taxon>Metazoa</taxon>
        <taxon>Spiralia</taxon>
        <taxon>Lophotrochozoa</taxon>
        <taxon>Platyhelminthes</taxon>
        <taxon>Trematoda</taxon>
        <taxon>Digenea</taxon>
        <taxon>Opisthorchiida</taxon>
        <taxon>Opisthorchiata</taxon>
        <taxon>Opisthorchiidae</taxon>
        <taxon>Opisthorchis</taxon>
    </lineage>
</organism>
<name>A0A4S2LU87_OPIFE</name>
<feature type="active site" description="Proton donor/acceptor" evidence="3">
    <location>
        <position position="1003"/>
    </location>
</feature>
<evidence type="ECO:0000259" key="5">
    <source>
        <dbReference type="PROSITE" id="PS52035"/>
    </source>
</evidence>
<feature type="region of interest" description="Disordered" evidence="4">
    <location>
        <begin position="1159"/>
        <end position="1181"/>
    </location>
</feature>
<feature type="compositionally biased region" description="Basic residues" evidence="4">
    <location>
        <begin position="1217"/>
        <end position="1228"/>
    </location>
</feature>
<accession>A0A4S2LU87</accession>
<evidence type="ECO:0000313" key="7">
    <source>
        <dbReference type="Proteomes" id="UP000308267"/>
    </source>
</evidence>
<dbReference type="Proteomes" id="UP000308267">
    <property type="component" value="Unassembled WGS sequence"/>
</dbReference>
<evidence type="ECO:0000256" key="4">
    <source>
        <dbReference type="SAM" id="MobiDB-lite"/>
    </source>
</evidence>
<evidence type="ECO:0000256" key="3">
    <source>
        <dbReference type="PROSITE-ProRule" id="PRU01379"/>
    </source>
</evidence>
<dbReference type="Gene3D" id="3.40.630.10">
    <property type="entry name" value="Zn peptidases"/>
    <property type="match status" value="1"/>
</dbReference>
<feature type="compositionally biased region" description="Polar residues" evidence="4">
    <location>
        <begin position="1267"/>
        <end position="1280"/>
    </location>
</feature>
<dbReference type="PANTHER" id="PTHR12756">
    <property type="entry name" value="CYTOSOLIC CARBOXYPEPTIDASE"/>
    <property type="match status" value="1"/>
</dbReference>
<dbReference type="GO" id="GO:0004181">
    <property type="term" value="F:metallocarboxypeptidase activity"/>
    <property type="evidence" value="ECO:0007669"/>
    <property type="project" value="InterPro"/>
</dbReference>
<dbReference type="EMBL" id="SJOL01006419">
    <property type="protein sequence ID" value="TGZ67373.1"/>
    <property type="molecule type" value="Genomic_DNA"/>
</dbReference>
<comment type="caution">
    <text evidence="6">The sequence shown here is derived from an EMBL/GenBank/DDBJ whole genome shotgun (WGS) entry which is preliminary data.</text>
</comment>
<dbReference type="InterPro" id="IPR000834">
    <property type="entry name" value="Peptidase_M14"/>
</dbReference>
<feature type="region of interest" description="Disordered" evidence="4">
    <location>
        <begin position="1211"/>
        <end position="1282"/>
    </location>
</feature>
<dbReference type="InterPro" id="IPR050821">
    <property type="entry name" value="Cytosolic_carboxypeptidase"/>
</dbReference>
<dbReference type="SUPFAM" id="SSF53187">
    <property type="entry name" value="Zn-dependent exopeptidases"/>
    <property type="match status" value="1"/>
</dbReference>
<evidence type="ECO:0000256" key="1">
    <source>
        <dbReference type="ARBA" id="ARBA00001947"/>
    </source>
</evidence>
<dbReference type="OrthoDB" id="10253041at2759"/>
<dbReference type="PANTHER" id="PTHR12756:SF4">
    <property type="entry name" value="PEPTIDASE M14 CARBOXYPEPTIDASE A DOMAIN-CONTAINING PROTEIN"/>
    <property type="match status" value="1"/>
</dbReference>
<feature type="region of interest" description="Disordered" evidence="4">
    <location>
        <begin position="469"/>
        <end position="490"/>
    </location>
</feature>
<feature type="domain" description="Peptidase M14" evidence="5">
    <location>
        <begin position="750"/>
        <end position="1039"/>
    </location>
</feature>
<evidence type="ECO:0000313" key="6">
    <source>
        <dbReference type="EMBL" id="TGZ67373.1"/>
    </source>
</evidence>
<sequence>MPSVDIYNLGQKPVKSPVAINDSEACVSYIQGETTLRSCSETHRLEPSLKSSTNRSEIGCLAGKSPRSLERWNNEVREFQKAKRESLRNSIPDYHQWKQRLRLDLEAELSRRTQEAVRTPPRERLRQMRTEYEARESQRALVGQLQREEIIFIPHNLNGSKQKDLVVQRRNILDPKLHPVTRKQQKRHQWEIKAHHARELVTVIKPISREMGKAISDELVQLEPPDKEPTDSTESESDTLRSDESQAIKLEKLPQTFGQVDRLSNAPSDPSISEITKRTRAVLQRRRFSIGTCSHWLTGETPKTNRDSLGYPRSVGSILSCLCDTDYDGLSWHILPNRQATGDPFCFEWDTSTAPDVYRLSEGFGTLFSDSDKDVMTEIERFATTKRTSFNWTTRQAVLQRLQQLTREEKQLFYFSATRTAYLVATTTSHTTLPDGTQLKFRGFDQNWINNQGPQNYLLSTDSGTDFYSADGSPTIANESNHLEEDDLDSKKGRQVPVLSDWTGVTRDIHGPFWPTGLGPLYPAPIHLRPNAEKKDESENVSANYSLLRISQATAKLQVTGDPEECLISSWFVPQVVYDSETSARWTSSMLEAMGMSSQLGNPRQFISWVPPSLVFESRFECGNLRQARRIGLFEYELLLNPDLNTNRHVQWFYFAIRNAIPGYQYRFVIINFSKKESLYKKGMQVLFYSEKQAERNGRGWHRTGQNIKYTENTENRSNPLIQSNSKIYQLQWDQTFPHADDLCYLAYCYPYSYTDLKTDLKELVRQAKANALPEGTVCCEIMCQTRAGNSCFLVTITDPGVPEWEKIAVILTARVHPGETNSSWVILGLMRSLISNNSEAELLRRSYVFRIVPMLNPDGVILGNYRCSITGHDLNRNYRKPQKDVFPTIWHTRELVRQSKLKHMDVIYYDFHGHSRRNNVFTYGCDQSLRNAPDDQESAKDTDVVNPVVRLQGRVLPFLLSKLLPDKFSLTACRFNIERQKESTSRVVFWREFELTHSFTLETTFNGSNLMRRELKQFDITDFMEVGQSIGSCLLDFHRLYTKPSLMRAMIARIARTFLVHLLQEGQSSDTQTGDLDASNQSEENANAMHTRRTQLEQGFENSDDGNTQPTFSDGLTTSDMIGMEIQSGPQLPTKMSLEDMVDSIRRLEADREINTMGAAHEPDESSSSDSNSDSEPELEVGAQNELLLNVDDTKGFEILKTQCKLTAEPVPKRTNGGKKVKGKAGRSGRNQGTGLGKRSLTLPCLRGSRRCNTESSGEISDLSRENSGAESVRKNSLTQKRKGELKKLEAGSNFVGKYDGKTNNGIPCFVEKRLLERACQKLYRVWQKTDFTNFEDVRRYWRCIDYVESTLKMALLFETTEKDGEDYRQFLERLSMIKTKTQERLEALSVDKRVSSQTFLSQMPVWQSSVANNYESDRMRLSCSGYSNLSNNTSYNSGADAHSMH</sequence>
<dbReference type="GO" id="GO:0006508">
    <property type="term" value="P:proteolysis"/>
    <property type="evidence" value="ECO:0007669"/>
    <property type="project" value="InterPro"/>
</dbReference>
<dbReference type="Pfam" id="PF00246">
    <property type="entry name" value="Peptidase_M14"/>
    <property type="match status" value="1"/>
</dbReference>
<reference evidence="6 7" key="1">
    <citation type="journal article" date="2019" name="BMC Genomics">
        <title>New insights from Opisthorchis felineus genome: update on genomics of the epidemiologically important liver flukes.</title>
        <authorList>
            <person name="Ershov N.I."/>
            <person name="Mordvinov V.A."/>
            <person name="Prokhortchouk E.B."/>
            <person name="Pakharukova M.Y."/>
            <person name="Gunbin K.V."/>
            <person name="Ustyantsev K."/>
            <person name="Genaev M.A."/>
            <person name="Blinov A.G."/>
            <person name="Mazur A."/>
            <person name="Boulygina E."/>
            <person name="Tsygankova S."/>
            <person name="Khrameeva E."/>
            <person name="Chekanov N."/>
            <person name="Fan G."/>
            <person name="Xiao A."/>
            <person name="Zhang H."/>
            <person name="Xu X."/>
            <person name="Yang H."/>
            <person name="Solovyev V."/>
            <person name="Lee S.M."/>
            <person name="Liu X."/>
            <person name="Afonnikov D.A."/>
            <person name="Skryabin K.G."/>
        </authorList>
    </citation>
    <scope>NUCLEOTIDE SEQUENCE [LARGE SCALE GENOMIC DNA]</scope>
    <source>
        <strain evidence="6">AK-0245</strain>
        <tissue evidence="6">Whole organism</tissue>
    </source>
</reference>
<dbReference type="GO" id="GO:0008270">
    <property type="term" value="F:zinc ion binding"/>
    <property type="evidence" value="ECO:0007669"/>
    <property type="project" value="InterPro"/>
</dbReference>
<dbReference type="Gene3D" id="2.60.40.3120">
    <property type="match status" value="1"/>
</dbReference>
<feature type="region of interest" description="Disordered" evidence="4">
    <location>
        <begin position="219"/>
        <end position="246"/>
    </location>
</feature>
<dbReference type="InterPro" id="IPR040626">
    <property type="entry name" value="Pepdidase_M14_N"/>
</dbReference>
<gene>
    <name evidence="6" type="ORF">CRM22_004831</name>
</gene>
<comment type="similarity">
    <text evidence="2 3">Belongs to the peptidase M14 family.</text>
</comment>
<dbReference type="PROSITE" id="PS52035">
    <property type="entry name" value="PEPTIDASE_M14"/>
    <property type="match status" value="1"/>
</dbReference>
<dbReference type="Pfam" id="PF18027">
    <property type="entry name" value="Pepdidase_M14_N"/>
    <property type="match status" value="1"/>
</dbReference>